<keyword evidence="1" id="KW-0472">Membrane</keyword>
<organism evidence="2 3">
    <name type="scientific">Mycoplasma ovis str. Michigan</name>
    <dbReference type="NCBI Taxonomy" id="1415773"/>
    <lineage>
        <taxon>Bacteria</taxon>
        <taxon>Bacillati</taxon>
        <taxon>Mycoplasmatota</taxon>
        <taxon>Mollicutes</taxon>
        <taxon>Mycoplasmataceae</taxon>
        <taxon>Mycoplasma</taxon>
    </lineage>
</organism>
<dbReference type="Proteomes" id="UP000018745">
    <property type="component" value="Chromosome"/>
</dbReference>
<name>A0ABM5P213_9MOLU</name>
<gene>
    <name evidence="2" type="ORF">OVS_02245</name>
</gene>
<keyword evidence="3" id="KW-1185">Reference proteome</keyword>
<evidence type="ECO:0000313" key="3">
    <source>
        <dbReference type="Proteomes" id="UP000018745"/>
    </source>
</evidence>
<feature type="transmembrane region" description="Helical" evidence="1">
    <location>
        <begin position="7"/>
        <end position="27"/>
    </location>
</feature>
<evidence type="ECO:0000313" key="2">
    <source>
        <dbReference type="EMBL" id="AHC40310.1"/>
    </source>
</evidence>
<accession>A0ABM5P213</accession>
<evidence type="ECO:0000256" key="1">
    <source>
        <dbReference type="SAM" id="Phobius"/>
    </source>
</evidence>
<keyword evidence="1" id="KW-1133">Transmembrane helix</keyword>
<reference evidence="2 3" key="1">
    <citation type="journal article" date="2014" name="Genome Announc.">
        <title>Complete Genome Sequence of Mycoplasma ovis Strain Michigan, a Hemoplasma of Sheep with Two Distinct 16S rRNA Genes.</title>
        <authorList>
            <person name="Deshuillers P.L."/>
            <person name="Santos A.P."/>
            <person name="do Nascimento N.C."/>
            <person name="Hampel J.A."/>
            <person name="Bergin I.L."/>
            <person name="Dyson M.C."/>
            <person name="Messick J.B."/>
        </authorList>
    </citation>
    <scope>NUCLEOTIDE SEQUENCE [LARGE SCALE GENOMIC DNA]</scope>
    <source>
        <strain evidence="2 3">Michigan</strain>
    </source>
</reference>
<dbReference type="RefSeq" id="WP_024071231.1">
    <property type="nucleotide sequence ID" value="NC_023062.1"/>
</dbReference>
<dbReference type="EMBL" id="CP006935">
    <property type="protein sequence ID" value="AHC40310.1"/>
    <property type="molecule type" value="Genomic_DNA"/>
</dbReference>
<keyword evidence="1" id="KW-0812">Transmembrane</keyword>
<protein>
    <submittedName>
        <fullName evidence="2">Uncharacterized protein</fullName>
    </submittedName>
</protein>
<sequence length="128" mass="13719">MSISLKIWIPALTIGGAGGIIGLPIYFSQTQNSVISSVKPQHQMPSTSLTKVESVDSVPESKKSFAKGECAIISLPENLGQFLQGQHKNKGDYVSTSCKNTGVKNDYIPLPKDWTGLFPSLVLAGNLK</sequence>
<proteinExistence type="predicted"/>